<evidence type="ECO:0000256" key="6">
    <source>
        <dbReference type="ARBA" id="ARBA00022839"/>
    </source>
</evidence>
<evidence type="ECO:0000256" key="5">
    <source>
        <dbReference type="ARBA" id="ARBA00022801"/>
    </source>
</evidence>
<dbReference type="EMBL" id="CAADFY010000001">
    <property type="protein sequence ID" value="VFK51229.1"/>
    <property type="molecule type" value="Genomic_DNA"/>
</dbReference>
<dbReference type="NCBIfam" id="TIGR02063">
    <property type="entry name" value="RNase_R"/>
    <property type="match status" value="1"/>
</dbReference>
<organism evidence="10">
    <name type="scientific">Candidatus Kentrum sp. TUN</name>
    <dbReference type="NCBI Taxonomy" id="2126343"/>
    <lineage>
        <taxon>Bacteria</taxon>
        <taxon>Pseudomonadati</taxon>
        <taxon>Pseudomonadota</taxon>
        <taxon>Gammaproteobacteria</taxon>
        <taxon>Candidatus Kentrum</taxon>
    </lineage>
</organism>
<keyword evidence="4" id="KW-0540">Nuclease</keyword>
<evidence type="ECO:0000256" key="2">
    <source>
        <dbReference type="ARBA" id="ARBA00012163"/>
    </source>
</evidence>
<dbReference type="CDD" id="cd04471">
    <property type="entry name" value="S1_RNase_R"/>
    <property type="match status" value="1"/>
</dbReference>
<dbReference type="InterPro" id="IPR011805">
    <property type="entry name" value="RNase_R"/>
</dbReference>
<dbReference type="Gene3D" id="2.40.50.140">
    <property type="entry name" value="Nucleic acid-binding proteins"/>
    <property type="match status" value="1"/>
</dbReference>
<dbReference type="InterPro" id="IPR003029">
    <property type="entry name" value="S1_domain"/>
</dbReference>
<keyword evidence="3" id="KW-0963">Cytoplasm</keyword>
<dbReference type="PROSITE" id="PS01175">
    <property type="entry name" value="RIBONUCLEASE_II"/>
    <property type="match status" value="1"/>
</dbReference>
<dbReference type="PANTHER" id="PTHR23355">
    <property type="entry name" value="RIBONUCLEASE"/>
    <property type="match status" value="1"/>
</dbReference>
<dbReference type="NCBIfam" id="TIGR00358">
    <property type="entry name" value="3_prime_RNase"/>
    <property type="match status" value="1"/>
</dbReference>
<dbReference type="GO" id="GO:0008859">
    <property type="term" value="F:exoribonuclease II activity"/>
    <property type="evidence" value="ECO:0007669"/>
    <property type="project" value="UniProtKB-EC"/>
</dbReference>
<evidence type="ECO:0000259" key="8">
    <source>
        <dbReference type="PROSITE" id="PS50126"/>
    </source>
</evidence>
<dbReference type="SMART" id="SM00955">
    <property type="entry name" value="RNB"/>
    <property type="match status" value="1"/>
</dbReference>
<evidence type="ECO:0000256" key="4">
    <source>
        <dbReference type="ARBA" id="ARBA00022722"/>
    </source>
</evidence>
<name>A0A450ZBR9_9GAMM</name>
<dbReference type="InterPro" id="IPR004476">
    <property type="entry name" value="RNase_II/RNase_R"/>
</dbReference>
<dbReference type="SMART" id="SM00316">
    <property type="entry name" value="S1"/>
    <property type="match status" value="1"/>
</dbReference>
<dbReference type="EC" id="3.1.13.1" evidence="2"/>
<dbReference type="InterPro" id="IPR022966">
    <property type="entry name" value="RNase_II/R_CS"/>
</dbReference>
<feature type="domain" description="S1 motif" evidence="8">
    <location>
        <begin position="420"/>
        <end position="501"/>
    </location>
</feature>
<gene>
    <name evidence="9" type="ORF">BECKTUN1418E_GA0071001_100132</name>
    <name evidence="10" type="ORF">BECKTUN1418F_GA0071002_100132</name>
</gene>
<dbReference type="AlphaFoldDB" id="A0A450ZBR9"/>
<proteinExistence type="predicted"/>
<dbReference type="PANTHER" id="PTHR23355:SF9">
    <property type="entry name" value="DIS3-LIKE EXONUCLEASE 2"/>
    <property type="match status" value="1"/>
</dbReference>
<dbReference type="InterPro" id="IPR001900">
    <property type="entry name" value="RNase_II/R"/>
</dbReference>
<evidence type="ECO:0000313" key="9">
    <source>
        <dbReference type="EMBL" id="VFK50177.1"/>
    </source>
</evidence>
<dbReference type="InterPro" id="IPR050180">
    <property type="entry name" value="RNR_Ribonuclease"/>
</dbReference>
<evidence type="ECO:0000256" key="3">
    <source>
        <dbReference type="ARBA" id="ARBA00022490"/>
    </source>
</evidence>
<dbReference type="InterPro" id="IPR012340">
    <property type="entry name" value="NA-bd_OB-fold"/>
</dbReference>
<evidence type="ECO:0000313" key="10">
    <source>
        <dbReference type="EMBL" id="VFK51229.1"/>
    </source>
</evidence>
<dbReference type="PROSITE" id="PS50126">
    <property type="entry name" value="S1"/>
    <property type="match status" value="1"/>
</dbReference>
<evidence type="ECO:0000256" key="1">
    <source>
        <dbReference type="ARBA" id="ARBA00001849"/>
    </source>
</evidence>
<comment type="catalytic activity">
    <reaction evidence="1">
        <text>Exonucleolytic cleavage in the 3'- to 5'-direction to yield nucleoside 5'-phosphates.</text>
        <dbReference type="EC" id="3.1.13.1"/>
    </reaction>
</comment>
<keyword evidence="7" id="KW-0694">RNA-binding</keyword>
<evidence type="ECO:0000256" key="7">
    <source>
        <dbReference type="ARBA" id="ARBA00022884"/>
    </source>
</evidence>
<sequence>MALNLEIDTAIYKYGLPMEWPDAVISEANQLSSEILKKDKHNRIDFREHPLITIDDSNAQDYDDAVCCQRTPSGWKLLVAIADVSAYVISGSALDNEACLRGNSIYFPDRVIPMLPESLSNGLCSLNPQEDRLCLVCEMLIDKKGEIAHSRFIEGIMRSQARLTYDELAAIVIMRDTDIRGQYKAFIPHLEELYQLYKILKRARVRRGAIQFNQAETRIVFNSEKKIEHLELLVRGDAQQMIEEYMIAANVAAGRFLQENKAPILYRTHDGPTADKLENLRTFLRRFGIRLSGGEYPKPAHYTALLKRVAKRADDHLIETALLRSLSRAVYHPKNTGHFGLSLNCCYTHFTSPIRRYPDLLIQRGIRHIIRNGNCDGFNMKAERLKELSTHCSLTECRADGVMRDIIYWLKCEYMVDKVGKTFPAKIKAVTSFGLFVELDDIYIEGLVHISRLYNDYYHFDPIHHRLQGKRNRRTYHLSESIKVRLIRINSQKRKIDFEPA</sequence>
<reference evidence="10" key="1">
    <citation type="submission" date="2019-02" db="EMBL/GenBank/DDBJ databases">
        <authorList>
            <person name="Gruber-Vodicka R. H."/>
            <person name="Seah K. B. B."/>
        </authorList>
    </citation>
    <scope>NUCLEOTIDE SEQUENCE</scope>
    <source>
        <strain evidence="9">BECK_BY2</strain>
        <strain evidence="10">BECK_BY3</strain>
    </source>
</reference>
<accession>A0A450ZBR9</accession>
<dbReference type="GO" id="GO:0005829">
    <property type="term" value="C:cytosol"/>
    <property type="evidence" value="ECO:0007669"/>
    <property type="project" value="TreeGrafter"/>
</dbReference>
<dbReference type="Pfam" id="PF00575">
    <property type="entry name" value="S1"/>
    <property type="match status" value="1"/>
</dbReference>
<keyword evidence="5" id="KW-0378">Hydrolase</keyword>
<dbReference type="GO" id="GO:0003723">
    <property type="term" value="F:RNA binding"/>
    <property type="evidence" value="ECO:0007669"/>
    <property type="project" value="UniProtKB-KW"/>
</dbReference>
<keyword evidence="6" id="KW-0269">Exonuclease</keyword>
<dbReference type="EMBL" id="CAADFV010000001">
    <property type="protein sequence ID" value="VFK50177.1"/>
    <property type="molecule type" value="Genomic_DNA"/>
</dbReference>
<dbReference type="GO" id="GO:0006402">
    <property type="term" value="P:mRNA catabolic process"/>
    <property type="evidence" value="ECO:0007669"/>
    <property type="project" value="TreeGrafter"/>
</dbReference>
<dbReference type="SUPFAM" id="SSF50249">
    <property type="entry name" value="Nucleic acid-binding proteins"/>
    <property type="match status" value="2"/>
</dbReference>
<dbReference type="Pfam" id="PF00773">
    <property type="entry name" value="RNB"/>
    <property type="match status" value="1"/>
</dbReference>
<protein>
    <recommendedName>
        <fullName evidence="2">exoribonuclease II</fullName>
        <ecNumber evidence="2">3.1.13.1</ecNumber>
    </recommendedName>
</protein>